<sequence>MMDKSSFIGRFLALESAAGIILIVATLLAMILKNSPLAADYQSLLMLPVGINIGELGINKPFLLWINDGFMAIFFLVVGLEIKRELIEGHLQTNAQRVLPFIGAIGGVAIPAGVYLLFNWENQLSRHGWAIPTATDIAFALGILALAGKNVPVTLKIFLMALAIFDDFIAIVVVAIFYTSELSLTVLGLSLIGIVGLIILNLCQVSRVAAYILVGLFVWVCVLKSGVHATLAGVVTGLLIPLKISKKQPSHNAHLKETILSPSKSLIHSLHPWVAFGILPLFAFANAGISLEGFDVQKLFHPIPLGIILGLFVGKQLGVFSFCWIAIKLGIAKLPDKATWLQLYAISILCGIGFTMSLFIGALAFQYGGAGDAKADRLAILIGSMSSALIGFLLLKASVKNTITKTTNDAATNKSSAD</sequence>
<gene>
    <name evidence="7 8" type="primary">nhaA</name>
    <name evidence="8" type="ORF">ABVT43_13870</name>
</gene>
<evidence type="ECO:0000256" key="3">
    <source>
        <dbReference type="ARBA" id="ARBA00022692"/>
    </source>
</evidence>
<evidence type="ECO:0000256" key="2">
    <source>
        <dbReference type="ARBA" id="ARBA00022475"/>
    </source>
</evidence>
<feature type="transmembrane region" description="Helical" evidence="7">
    <location>
        <begin position="210"/>
        <end position="240"/>
    </location>
</feature>
<evidence type="ECO:0000256" key="7">
    <source>
        <dbReference type="HAMAP-Rule" id="MF_01844"/>
    </source>
</evidence>
<comment type="catalytic activity">
    <reaction evidence="7">
        <text>Na(+)(in) + 2 H(+)(out) = Na(+)(out) + 2 H(+)(in)</text>
        <dbReference type="Rhea" id="RHEA:29251"/>
        <dbReference type="ChEBI" id="CHEBI:15378"/>
        <dbReference type="ChEBI" id="CHEBI:29101"/>
    </reaction>
</comment>
<evidence type="ECO:0000256" key="1">
    <source>
        <dbReference type="ARBA" id="ARBA00004429"/>
    </source>
</evidence>
<feature type="transmembrane region" description="Helical" evidence="7">
    <location>
        <begin position="62"/>
        <end position="82"/>
    </location>
</feature>
<dbReference type="PANTHER" id="PTHR30341">
    <property type="entry name" value="SODIUM ION/PROTON ANTIPORTER NHAA-RELATED"/>
    <property type="match status" value="1"/>
</dbReference>
<keyword evidence="7" id="KW-0915">Sodium</keyword>
<organism evidence="8 9">
    <name type="scientific">Aliikangiella maris</name>
    <dbReference type="NCBI Taxonomy" id="3162458"/>
    <lineage>
        <taxon>Bacteria</taxon>
        <taxon>Pseudomonadati</taxon>
        <taxon>Pseudomonadota</taxon>
        <taxon>Gammaproteobacteria</taxon>
        <taxon>Oceanospirillales</taxon>
        <taxon>Pleioneaceae</taxon>
        <taxon>Aliikangiella</taxon>
    </lineage>
</organism>
<keyword evidence="7" id="KW-0813">Transport</keyword>
<feature type="transmembrane region" description="Helical" evidence="7">
    <location>
        <begin position="377"/>
        <end position="395"/>
    </location>
</feature>
<accession>A0ABV2BWQ4</accession>
<proteinExistence type="inferred from homology"/>
<dbReference type="RefSeq" id="WP_353896809.1">
    <property type="nucleotide sequence ID" value="NZ_JBEVCJ010000018.1"/>
</dbReference>
<dbReference type="Proteomes" id="UP001548189">
    <property type="component" value="Unassembled WGS sequence"/>
</dbReference>
<reference evidence="8 9" key="1">
    <citation type="submission" date="2024-06" db="EMBL/GenBank/DDBJ databases">
        <authorList>
            <person name="Li F."/>
        </authorList>
    </citation>
    <scope>NUCLEOTIDE SEQUENCE [LARGE SCALE GENOMIC DNA]</scope>
    <source>
        <strain evidence="8 9">GXAS 311</strain>
    </source>
</reference>
<evidence type="ECO:0000256" key="6">
    <source>
        <dbReference type="ARBA" id="ARBA00023201"/>
    </source>
</evidence>
<comment type="function">
    <text evidence="7">Na(+)/H(+) antiporter that extrudes sodium in exchange for external protons.</text>
</comment>
<feature type="transmembrane region" description="Helical" evidence="7">
    <location>
        <begin position="157"/>
        <end position="178"/>
    </location>
</feature>
<dbReference type="InterPro" id="IPR023171">
    <property type="entry name" value="Na/H_antiporter_dom_sf"/>
</dbReference>
<dbReference type="NCBIfam" id="TIGR00773">
    <property type="entry name" value="NhaA"/>
    <property type="match status" value="1"/>
</dbReference>
<dbReference type="Gene3D" id="1.20.1530.10">
    <property type="entry name" value="Na+/H+ antiporter like domain"/>
    <property type="match status" value="1"/>
</dbReference>
<feature type="transmembrane region" description="Helical" evidence="7">
    <location>
        <begin position="129"/>
        <end position="148"/>
    </location>
</feature>
<dbReference type="NCBIfam" id="NF007112">
    <property type="entry name" value="PRK09561.1"/>
    <property type="match status" value="1"/>
</dbReference>
<dbReference type="InterPro" id="IPR004670">
    <property type="entry name" value="NhaA"/>
</dbReference>
<feature type="transmembrane region" description="Helical" evidence="7">
    <location>
        <begin position="12"/>
        <end position="32"/>
    </location>
</feature>
<keyword evidence="5 7" id="KW-0472">Membrane</keyword>
<evidence type="ECO:0000256" key="5">
    <source>
        <dbReference type="ARBA" id="ARBA00023136"/>
    </source>
</evidence>
<keyword evidence="2 7" id="KW-1003">Cell membrane</keyword>
<dbReference type="PANTHER" id="PTHR30341:SF0">
    <property type="entry name" value="NA(+)_H(+) ANTIPORTER NHAA"/>
    <property type="match status" value="1"/>
</dbReference>
<dbReference type="EMBL" id="JBEVCJ010000018">
    <property type="protein sequence ID" value="MET1256223.1"/>
    <property type="molecule type" value="Genomic_DNA"/>
</dbReference>
<dbReference type="HAMAP" id="MF_01844">
    <property type="entry name" value="NhaA"/>
    <property type="match status" value="1"/>
</dbReference>
<dbReference type="NCBIfam" id="NF007111">
    <property type="entry name" value="PRK09560.1"/>
    <property type="match status" value="1"/>
</dbReference>
<comment type="subcellular location">
    <subcellularLocation>
        <location evidence="1">Cell inner membrane</location>
        <topology evidence="1">Multi-pass membrane protein</topology>
    </subcellularLocation>
    <subcellularLocation>
        <location evidence="7">Cell membrane</location>
        <topology evidence="7">Multi-pass membrane protein</topology>
    </subcellularLocation>
</comment>
<evidence type="ECO:0000313" key="9">
    <source>
        <dbReference type="Proteomes" id="UP001548189"/>
    </source>
</evidence>
<keyword evidence="4 7" id="KW-1133">Transmembrane helix</keyword>
<keyword evidence="9" id="KW-1185">Reference proteome</keyword>
<comment type="caution">
    <text evidence="8">The sequence shown here is derived from an EMBL/GenBank/DDBJ whole genome shotgun (WGS) entry which is preliminary data.</text>
</comment>
<feature type="transmembrane region" description="Helical" evidence="7">
    <location>
        <begin position="303"/>
        <end position="327"/>
    </location>
</feature>
<keyword evidence="3 7" id="KW-0812">Transmembrane</keyword>
<protein>
    <recommendedName>
        <fullName evidence="7">Na(+)/H(+) antiporter NhaA</fullName>
    </recommendedName>
    <alternativeName>
        <fullName evidence="7">Sodium/proton antiporter NhaA</fullName>
    </alternativeName>
</protein>
<feature type="transmembrane region" description="Helical" evidence="7">
    <location>
        <begin position="184"/>
        <end position="203"/>
    </location>
</feature>
<name>A0ABV2BWQ4_9GAMM</name>
<evidence type="ECO:0000256" key="4">
    <source>
        <dbReference type="ARBA" id="ARBA00022989"/>
    </source>
</evidence>
<keyword evidence="7" id="KW-0050">Antiport</keyword>
<comment type="similarity">
    <text evidence="7">Belongs to the NhaA Na(+)/H(+) (TC 2.A.33) antiporter family.</text>
</comment>
<dbReference type="Pfam" id="PF06965">
    <property type="entry name" value="Na_H_antiport_1"/>
    <property type="match status" value="1"/>
</dbReference>
<keyword evidence="6 7" id="KW-0739">Sodium transport</keyword>
<feature type="transmembrane region" description="Helical" evidence="7">
    <location>
        <begin position="339"/>
        <end position="365"/>
    </location>
</feature>
<keyword evidence="7" id="KW-0406">Ion transport</keyword>
<evidence type="ECO:0000313" key="8">
    <source>
        <dbReference type="EMBL" id="MET1256223.1"/>
    </source>
</evidence>
<feature type="transmembrane region" description="Helical" evidence="7">
    <location>
        <begin position="98"/>
        <end position="117"/>
    </location>
</feature>